<dbReference type="EMBL" id="CM055746">
    <property type="protein sequence ID" value="KAJ7997204.1"/>
    <property type="molecule type" value="Genomic_DNA"/>
</dbReference>
<organism evidence="1 2">
    <name type="scientific">Dallia pectoralis</name>
    <name type="common">Alaska blackfish</name>
    <dbReference type="NCBI Taxonomy" id="75939"/>
    <lineage>
        <taxon>Eukaryota</taxon>
        <taxon>Metazoa</taxon>
        <taxon>Chordata</taxon>
        <taxon>Craniata</taxon>
        <taxon>Vertebrata</taxon>
        <taxon>Euteleostomi</taxon>
        <taxon>Actinopterygii</taxon>
        <taxon>Neopterygii</taxon>
        <taxon>Teleostei</taxon>
        <taxon>Protacanthopterygii</taxon>
        <taxon>Esociformes</taxon>
        <taxon>Umbridae</taxon>
        <taxon>Dallia</taxon>
    </lineage>
</organism>
<keyword evidence="2" id="KW-1185">Reference proteome</keyword>
<evidence type="ECO:0000313" key="2">
    <source>
        <dbReference type="Proteomes" id="UP001157502"/>
    </source>
</evidence>
<gene>
    <name evidence="1" type="ORF">DPEC_G00226540</name>
</gene>
<name>A0ACC2G0M6_DALPE</name>
<protein>
    <submittedName>
        <fullName evidence="1">Uncharacterized protein</fullName>
    </submittedName>
</protein>
<comment type="caution">
    <text evidence="1">The sequence shown here is derived from an EMBL/GenBank/DDBJ whole genome shotgun (WGS) entry which is preliminary data.</text>
</comment>
<reference evidence="1" key="1">
    <citation type="submission" date="2021-05" db="EMBL/GenBank/DDBJ databases">
        <authorList>
            <person name="Pan Q."/>
            <person name="Jouanno E."/>
            <person name="Zahm M."/>
            <person name="Klopp C."/>
            <person name="Cabau C."/>
            <person name="Louis A."/>
            <person name="Berthelot C."/>
            <person name="Parey E."/>
            <person name="Roest Crollius H."/>
            <person name="Montfort J."/>
            <person name="Robinson-Rechavi M."/>
            <person name="Bouchez O."/>
            <person name="Lampietro C."/>
            <person name="Lopez Roques C."/>
            <person name="Donnadieu C."/>
            <person name="Postlethwait J."/>
            <person name="Bobe J."/>
            <person name="Dillon D."/>
            <person name="Chandos A."/>
            <person name="von Hippel F."/>
            <person name="Guiguen Y."/>
        </authorList>
    </citation>
    <scope>NUCLEOTIDE SEQUENCE</scope>
    <source>
        <strain evidence="1">YG-Jan2019</strain>
    </source>
</reference>
<sequence>MTAPASSGRLYVHILHANSVTLTGGEGWQQHIRHTLTPQQGEPSGVRAMNVGPSRESLPVLPAYTQLCGREQLNSIIKRDSGKVGEVQQAQRCELPCVYITET</sequence>
<evidence type="ECO:0000313" key="1">
    <source>
        <dbReference type="EMBL" id="KAJ7997204.1"/>
    </source>
</evidence>
<accession>A0ACC2G0M6</accession>
<dbReference type="Proteomes" id="UP001157502">
    <property type="component" value="Chromosome 19"/>
</dbReference>
<proteinExistence type="predicted"/>